<comment type="caution">
    <text evidence="3">The sequence shown here is derived from an EMBL/GenBank/DDBJ whole genome shotgun (WGS) entry which is preliminary data.</text>
</comment>
<gene>
    <name evidence="3" type="ORF">H7965_01650</name>
</gene>
<dbReference type="InterPro" id="IPR046373">
    <property type="entry name" value="Acyl-CoA_Oxase/DH_mid-dom_sf"/>
</dbReference>
<proteinExistence type="predicted"/>
<evidence type="ECO:0000259" key="2">
    <source>
        <dbReference type="Pfam" id="PF08028"/>
    </source>
</evidence>
<dbReference type="EMBL" id="JACOMF010000001">
    <property type="protein sequence ID" value="MBC4014014.1"/>
    <property type="molecule type" value="Genomic_DNA"/>
</dbReference>
<dbReference type="InterPro" id="IPR013107">
    <property type="entry name" value="Acyl-CoA_DH_C"/>
</dbReference>
<dbReference type="RefSeq" id="WP_186768772.1">
    <property type="nucleotide sequence ID" value="NZ_JACOMF010000001.1"/>
</dbReference>
<dbReference type="GO" id="GO:0003995">
    <property type="term" value="F:acyl-CoA dehydrogenase activity"/>
    <property type="evidence" value="ECO:0007669"/>
    <property type="project" value="TreeGrafter"/>
</dbReference>
<dbReference type="InterPro" id="IPR036250">
    <property type="entry name" value="AcylCo_DH-like_C"/>
</dbReference>
<sequence length="405" mass="43159">MAVAELGALELPRDAAMSGSDPVARARALVPLLDAAGPAIEAARELTPEVLEALYANDFFRLLTPASLGGAALSLDTFAAITEALAVGDASVGWCVNQGNVSVMSSATYLDPEVAHRFFSDRRSGLAWGARHGRARAVPVAGGYRVTGSWDFASGSRHAPLLGAHVPVVLPDGMLRNGPNGKPEDVTVIFPKEQARIIGDWASLGLRGTGSDTYELDGLFVPDAHACFRDRLDERRQHGTITAFTSHLCYAAGFAGVALGAARGLLNQYVALARGKTARAGAQPMAENHCIQSEVAQLEARLRASRMYLLGTLREAWEEAEAAKTLSLDARMAVRLATTSVMRDATDVSVACYRAAGTTAVLESNPFERRFRDAMCASQHLQATPWHLEMVGRHLLGVPQVAAFV</sequence>
<reference evidence="3" key="1">
    <citation type="submission" date="2020-08" db="EMBL/GenBank/DDBJ databases">
        <authorList>
            <person name="Hu Y."/>
            <person name="Nguyen S.V."/>
            <person name="Li F."/>
            <person name="Fanning S."/>
        </authorList>
    </citation>
    <scope>NUCLEOTIDE SEQUENCE</scope>
    <source>
        <strain evidence="3">SYSU D8009</strain>
    </source>
</reference>
<accession>A0A9X0QUH6</accession>
<dbReference type="PANTHER" id="PTHR43884:SF12">
    <property type="entry name" value="ISOVALERYL-COA DEHYDROGENASE, MITOCHONDRIAL-RELATED"/>
    <property type="match status" value="1"/>
</dbReference>
<dbReference type="Pfam" id="PF08028">
    <property type="entry name" value="Acyl-CoA_dh_2"/>
    <property type="match status" value="1"/>
</dbReference>
<evidence type="ECO:0000313" key="3">
    <source>
        <dbReference type="EMBL" id="MBC4014014.1"/>
    </source>
</evidence>
<dbReference type="InterPro" id="IPR009100">
    <property type="entry name" value="AcylCoA_DH/oxidase_NM_dom_sf"/>
</dbReference>
<dbReference type="SUPFAM" id="SSF56645">
    <property type="entry name" value="Acyl-CoA dehydrogenase NM domain-like"/>
    <property type="match status" value="1"/>
</dbReference>
<evidence type="ECO:0000256" key="1">
    <source>
        <dbReference type="ARBA" id="ARBA00023002"/>
    </source>
</evidence>
<dbReference type="SUPFAM" id="SSF47203">
    <property type="entry name" value="Acyl-CoA dehydrogenase C-terminal domain-like"/>
    <property type="match status" value="1"/>
</dbReference>
<organism evidence="3 4">
    <name type="scientific">Siccirubricoccus deserti</name>
    <dbReference type="NCBI Taxonomy" id="2013562"/>
    <lineage>
        <taxon>Bacteria</taxon>
        <taxon>Pseudomonadati</taxon>
        <taxon>Pseudomonadota</taxon>
        <taxon>Alphaproteobacteria</taxon>
        <taxon>Acetobacterales</taxon>
        <taxon>Roseomonadaceae</taxon>
        <taxon>Siccirubricoccus</taxon>
    </lineage>
</organism>
<name>A0A9X0QUH6_9PROT</name>
<dbReference type="Gene3D" id="1.20.140.10">
    <property type="entry name" value="Butyryl-CoA Dehydrogenase, subunit A, domain 3"/>
    <property type="match status" value="1"/>
</dbReference>
<dbReference type="AlphaFoldDB" id="A0A9X0QUH6"/>
<dbReference type="PANTHER" id="PTHR43884">
    <property type="entry name" value="ACYL-COA DEHYDROGENASE"/>
    <property type="match status" value="1"/>
</dbReference>
<keyword evidence="1" id="KW-0560">Oxidoreductase</keyword>
<dbReference type="PIRSF" id="PIRSF016578">
    <property type="entry name" value="HsaA"/>
    <property type="match status" value="1"/>
</dbReference>
<protein>
    <submittedName>
        <fullName evidence="3">Acyl-CoA dehydrogenase</fullName>
    </submittedName>
</protein>
<dbReference type="GO" id="GO:0050660">
    <property type="term" value="F:flavin adenine dinucleotide binding"/>
    <property type="evidence" value="ECO:0007669"/>
    <property type="project" value="InterPro"/>
</dbReference>
<dbReference type="Proteomes" id="UP000600101">
    <property type="component" value="Unassembled WGS sequence"/>
</dbReference>
<evidence type="ECO:0000313" key="4">
    <source>
        <dbReference type="Proteomes" id="UP000600101"/>
    </source>
</evidence>
<feature type="domain" description="Acyl-CoA dehydrogenase C-terminal" evidence="2">
    <location>
        <begin position="253"/>
        <end position="383"/>
    </location>
</feature>
<dbReference type="Gene3D" id="2.40.110.10">
    <property type="entry name" value="Butyryl-CoA Dehydrogenase, subunit A, domain 2"/>
    <property type="match status" value="1"/>
</dbReference>
<dbReference type="Gene3D" id="1.10.540.10">
    <property type="entry name" value="Acyl-CoA dehydrogenase/oxidase, N-terminal domain"/>
    <property type="match status" value="1"/>
</dbReference>
<keyword evidence="4" id="KW-1185">Reference proteome</keyword>
<dbReference type="InterPro" id="IPR037069">
    <property type="entry name" value="AcylCoA_DH/ox_N_sf"/>
</dbReference>